<dbReference type="Proteomes" id="UP000019335">
    <property type="component" value="Unassembled WGS sequence"/>
</dbReference>
<keyword evidence="3" id="KW-1185">Reference proteome</keyword>
<evidence type="ECO:0000313" key="2">
    <source>
        <dbReference type="EMBL" id="EWM21932.1"/>
    </source>
</evidence>
<feature type="region of interest" description="Disordered" evidence="1">
    <location>
        <begin position="164"/>
        <end position="188"/>
    </location>
</feature>
<evidence type="ECO:0000256" key="1">
    <source>
        <dbReference type="SAM" id="MobiDB-lite"/>
    </source>
</evidence>
<accession>W7T607</accession>
<sequence length="553" mass="61680">MATDAGRVRPTSASSSVTNLSDSHAPITEEMDGTFLPATEVVEAEEQDVVGAWGRPISRFGFHRHGVYRRKPRLFPSSMVANAQRVESIFLRHYRENILDKIQGEKVEPMKPKRPVRRTAAAEAGDPAHCFNGDRNGTSPAPQAGHVLGRRGPALSDVEQAHLPEGQTDESEHTQQKASADLKELRRATRSTGRGIEDWIKIPVAATVRVPSGDLEKLDGMVYVSTDTGAFFRQQGGVYFETMWKGSVHKYFIPDSELPMVSEDHFLFKEERARIEEDRLKRLSQAKHMLELGCTNEEVTFDIEKKAADRTLESRKEELRERMLGRAEDILEELEEEVAITSLPLIRESSAHHKSLAWSGSTPATSQSPARVRARRRRSGSEFSDAETLVLEKEIKAAHKENNVPNRSTRMSSSRNLSASAEMGPSDSQQQPLFPALKSDVSKMDSSSEGRTDAQDVETECNLLKDENQAYESFCTNRISVIEESGPVTPPSKRQKINAADLAICTLAIASDISTGLRETGYVRDYEYVDIHEVVVDKMFPDADWGEDQDLIV</sequence>
<dbReference type="EMBL" id="AZIL01002350">
    <property type="protein sequence ID" value="EWM21932.1"/>
    <property type="molecule type" value="Genomic_DNA"/>
</dbReference>
<comment type="caution">
    <text evidence="2">The sequence shown here is derived from an EMBL/GenBank/DDBJ whole genome shotgun (WGS) entry which is preliminary data.</text>
</comment>
<feature type="compositionally biased region" description="Polar residues" evidence="1">
    <location>
        <begin position="358"/>
        <end position="369"/>
    </location>
</feature>
<protein>
    <submittedName>
        <fullName evidence="2">Uncharacterized protein</fullName>
    </submittedName>
</protein>
<feature type="compositionally biased region" description="Polar residues" evidence="1">
    <location>
        <begin position="403"/>
        <end position="419"/>
    </location>
</feature>
<dbReference type="OrthoDB" id="10310816at2759"/>
<feature type="compositionally biased region" description="Basic and acidic residues" evidence="1">
    <location>
        <begin position="390"/>
        <end position="402"/>
    </location>
</feature>
<reference evidence="2 3" key="1">
    <citation type="journal article" date="2014" name="Mol. Plant">
        <title>Chromosome Scale Genome Assembly and Transcriptome Profiling of Nannochloropsis gaditana in Nitrogen Depletion.</title>
        <authorList>
            <person name="Corteggiani Carpinelli E."/>
            <person name="Telatin A."/>
            <person name="Vitulo N."/>
            <person name="Forcato C."/>
            <person name="D'Angelo M."/>
            <person name="Schiavon R."/>
            <person name="Vezzi A."/>
            <person name="Giacometti G.M."/>
            <person name="Morosinotto T."/>
            <person name="Valle G."/>
        </authorList>
    </citation>
    <scope>NUCLEOTIDE SEQUENCE [LARGE SCALE GENOMIC DNA]</scope>
    <source>
        <strain evidence="2 3">B-31</strain>
    </source>
</reference>
<feature type="region of interest" description="Disordered" evidence="1">
    <location>
        <begin position="1"/>
        <end position="28"/>
    </location>
</feature>
<dbReference type="AlphaFoldDB" id="W7T607"/>
<gene>
    <name evidence="2" type="ORF">Naga_100220g3</name>
</gene>
<feature type="compositionally biased region" description="Polar residues" evidence="1">
    <location>
        <begin position="11"/>
        <end position="22"/>
    </location>
</feature>
<organism evidence="2 3">
    <name type="scientific">Nannochloropsis gaditana</name>
    <dbReference type="NCBI Taxonomy" id="72520"/>
    <lineage>
        <taxon>Eukaryota</taxon>
        <taxon>Sar</taxon>
        <taxon>Stramenopiles</taxon>
        <taxon>Ochrophyta</taxon>
        <taxon>Eustigmatophyceae</taxon>
        <taxon>Eustigmatales</taxon>
        <taxon>Monodopsidaceae</taxon>
        <taxon>Nannochloropsis</taxon>
    </lineage>
</organism>
<evidence type="ECO:0000313" key="3">
    <source>
        <dbReference type="Proteomes" id="UP000019335"/>
    </source>
</evidence>
<proteinExistence type="predicted"/>
<feature type="region of interest" description="Disordered" evidence="1">
    <location>
        <begin position="109"/>
        <end position="150"/>
    </location>
</feature>
<name>W7T607_9STRA</name>
<feature type="region of interest" description="Disordered" evidence="1">
    <location>
        <begin position="354"/>
        <end position="433"/>
    </location>
</feature>
<feature type="compositionally biased region" description="Basic and acidic residues" evidence="1">
    <location>
        <begin position="170"/>
        <end position="187"/>
    </location>
</feature>